<dbReference type="SUPFAM" id="SSF75304">
    <property type="entry name" value="Amidase signature (AS) enzymes"/>
    <property type="match status" value="1"/>
</dbReference>
<dbReference type="RefSeq" id="WP_281488229.1">
    <property type="nucleotide sequence ID" value="NZ_JASATX010000002.1"/>
</dbReference>
<sequence length="421" mass="43764">MTLEQRVRPRAADVFTSRALIPATGHGVLDGWDVAVKDNIDVAGLPTTGGTRFLSDNVATADAKVVASLRAAGATIVGKTNLHELGHGITGVNPTFGTTLHPENPDYTVGGSSGGSALAVMLRYARVALGTDTGGSARIPAAYTGLVGFRPSTGRYPASGVIRISPSRDTVGVLGRSVADVALVDRVLGSVPAAPSPSAASQSPVLGVLEEACEWLTPARRALFEEAMSRIAATGVEVMLLSEQRELDRCFELGIVVLAYETIPAIKDYLGAAHGADAVQALIEVSESPDTREILRAALDEPVSPDEYRSARAELAAMHERFVSALGRSRVTTLVYPTTTGEPPKALTLSQDEAEAQLRAVVLNSTPATLFATPAISLPAGVSEETGIAAGITLERAAGDDADLLRDATLVEEILAGDRLG</sequence>
<dbReference type="GO" id="GO:0003824">
    <property type="term" value="F:catalytic activity"/>
    <property type="evidence" value="ECO:0007669"/>
    <property type="project" value="InterPro"/>
</dbReference>
<gene>
    <name evidence="3" type="ORF">QF206_05580</name>
</gene>
<accession>A0AAW6T3M3</accession>
<comment type="caution">
    <text evidence="3">The sequence shown here is derived from an EMBL/GenBank/DDBJ whole genome shotgun (WGS) entry which is preliminary data.</text>
</comment>
<keyword evidence="4" id="KW-1185">Reference proteome</keyword>
<protein>
    <submittedName>
        <fullName evidence="3">Amidase family protein</fullName>
    </submittedName>
</protein>
<dbReference type="PANTHER" id="PTHR11895">
    <property type="entry name" value="TRANSAMIDASE"/>
    <property type="match status" value="1"/>
</dbReference>
<dbReference type="PANTHER" id="PTHR11895:SF7">
    <property type="entry name" value="GLUTAMYL-TRNA(GLN) AMIDOTRANSFERASE SUBUNIT A, MITOCHONDRIAL"/>
    <property type="match status" value="1"/>
</dbReference>
<reference evidence="3 4" key="1">
    <citation type="submission" date="2023-04" db="EMBL/GenBank/DDBJ databases">
        <title>Klugiella caeni sp. nov. isolated from the sludge of biochemical tank.</title>
        <authorList>
            <person name="Geng K."/>
        </authorList>
    </citation>
    <scope>NUCLEOTIDE SEQUENCE [LARGE SCALE GENOMIC DNA]</scope>
    <source>
        <strain evidence="3 4">YN-L-19</strain>
    </source>
</reference>
<dbReference type="Proteomes" id="UP001321506">
    <property type="component" value="Unassembled WGS sequence"/>
</dbReference>
<feature type="domain" description="Amidase" evidence="2">
    <location>
        <begin position="23"/>
        <end position="405"/>
    </location>
</feature>
<comment type="similarity">
    <text evidence="1">Belongs to the amidase family.</text>
</comment>
<dbReference type="InterPro" id="IPR000120">
    <property type="entry name" value="Amidase"/>
</dbReference>
<dbReference type="InterPro" id="IPR036928">
    <property type="entry name" value="AS_sf"/>
</dbReference>
<organism evidence="3 4">
    <name type="scientific">Ruicaihuangia caeni</name>
    <dbReference type="NCBI Taxonomy" id="3042517"/>
    <lineage>
        <taxon>Bacteria</taxon>
        <taxon>Bacillati</taxon>
        <taxon>Actinomycetota</taxon>
        <taxon>Actinomycetes</taxon>
        <taxon>Micrococcales</taxon>
        <taxon>Microbacteriaceae</taxon>
        <taxon>Ruicaihuangia</taxon>
    </lineage>
</organism>
<evidence type="ECO:0000313" key="3">
    <source>
        <dbReference type="EMBL" id="MDI2098435.1"/>
    </source>
</evidence>
<evidence type="ECO:0000259" key="2">
    <source>
        <dbReference type="Pfam" id="PF01425"/>
    </source>
</evidence>
<proteinExistence type="inferred from homology"/>
<evidence type="ECO:0000256" key="1">
    <source>
        <dbReference type="ARBA" id="ARBA00009199"/>
    </source>
</evidence>
<dbReference type="Gene3D" id="3.90.1300.10">
    <property type="entry name" value="Amidase signature (AS) domain"/>
    <property type="match status" value="1"/>
</dbReference>
<dbReference type="Pfam" id="PF01425">
    <property type="entry name" value="Amidase"/>
    <property type="match status" value="1"/>
</dbReference>
<evidence type="ECO:0000313" key="4">
    <source>
        <dbReference type="Proteomes" id="UP001321506"/>
    </source>
</evidence>
<dbReference type="AlphaFoldDB" id="A0AAW6T3M3"/>
<dbReference type="InterPro" id="IPR023631">
    <property type="entry name" value="Amidase_dom"/>
</dbReference>
<name>A0AAW6T3M3_9MICO</name>
<dbReference type="EMBL" id="JASATX010000002">
    <property type="protein sequence ID" value="MDI2098435.1"/>
    <property type="molecule type" value="Genomic_DNA"/>
</dbReference>